<reference evidence="2 3" key="1">
    <citation type="journal article" date="2019" name="Commun. Biol.">
        <title>The bagworm genome reveals a unique fibroin gene that provides high tensile strength.</title>
        <authorList>
            <person name="Kono N."/>
            <person name="Nakamura H."/>
            <person name="Ohtoshi R."/>
            <person name="Tomita M."/>
            <person name="Numata K."/>
            <person name="Arakawa K."/>
        </authorList>
    </citation>
    <scope>NUCLEOTIDE SEQUENCE [LARGE SCALE GENOMIC DNA]</scope>
</reference>
<sequence length="91" mass="9746">MTSLIHGVNLSRRACRPRWPALVLLALAVVGGAGASPVEALPVTDKVDALLGKVEQDRRISSYDKAEELGIDHKTVLTLLKKAGCTKKLNT</sequence>
<gene>
    <name evidence="2" type="ORF">EVAR_33647_1</name>
</gene>
<feature type="signal peptide" evidence="1">
    <location>
        <begin position="1"/>
        <end position="35"/>
    </location>
</feature>
<protein>
    <submittedName>
        <fullName evidence="2">Uncharacterized protein</fullName>
    </submittedName>
</protein>
<dbReference type="Proteomes" id="UP000299102">
    <property type="component" value="Unassembled WGS sequence"/>
</dbReference>
<name>A0A4C1VQG4_EUMVA</name>
<dbReference type="AlphaFoldDB" id="A0A4C1VQG4"/>
<proteinExistence type="predicted"/>
<comment type="caution">
    <text evidence="2">The sequence shown here is derived from an EMBL/GenBank/DDBJ whole genome shotgun (WGS) entry which is preliminary data.</text>
</comment>
<organism evidence="2 3">
    <name type="scientific">Eumeta variegata</name>
    <name type="common">Bagworm moth</name>
    <name type="synonym">Eumeta japonica</name>
    <dbReference type="NCBI Taxonomy" id="151549"/>
    <lineage>
        <taxon>Eukaryota</taxon>
        <taxon>Metazoa</taxon>
        <taxon>Ecdysozoa</taxon>
        <taxon>Arthropoda</taxon>
        <taxon>Hexapoda</taxon>
        <taxon>Insecta</taxon>
        <taxon>Pterygota</taxon>
        <taxon>Neoptera</taxon>
        <taxon>Endopterygota</taxon>
        <taxon>Lepidoptera</taxon>
        <taxon>Glossata</taxon>
        <taxon>Ditrysia</taxon>
        <taxon>Tineoidea</taxon>
        <taxon>Psychidae</taxon>
        <taxon>Oiketicinae</taxon>
        <taxon>Eumeta</taxon>
    </lineage>
</organism>
<dbReference type="EMBL" id="BGZK01000376">
    <property type="protein sequence ID" value="GBP40074.1"/>
    <property type="molecule type" value="Genomic_DNA"/>
</dbReference>
<evidence type="ECO:0000313" key="3">
    <source>
        <dbReference type="Proteomes" id="UP000299102"/>
    </source>
</evidence>
<dbReference type="OrthoDB" id="616263at2759"/>
<keyword evidence="3" id="KW-1185">Reference proteome</keyword>
<feature type="chain" id="PRO_5020040207" evidence="1">
    <location>
        <begin position="36"/>
        <end position="91"/>
    </location>
</feature>
<evidence type="ECO:0000256" key="1">
    <source>
        <dbReference type="SAM" id="SignalP"/>
    </source>
</evidence>
<evidence type="ECO:0000313" key="2">
    <source>
        <dbReference type="EMBL" id="GBP40074.1"/>
    </source>
</evidence>
<keyword evidence="1" id="KW-0732">Signal</keyword>
<accession>A0A4C1VQG4</accession>